<name>A0A8X7C3Y8_9ARAC</name>
<dbReference type="Proteomes" id="UP000886998">
    <property type="component" value="Unassembled WGS sequence"/>
</dbReference>
<dbReference type="InterPro" id="IPR038050">
    <property type="entry name" value="Neuro_actylchol_rec"/>
</dbReference>
<keyword evidence="5 11" id="KW-0812">Transmembrane</keyword>
<keyword evidence="6" id="KW-0732">Signal</keyword>
<evidence type="ECO:0000313" key="14">
    <source>
        <dbReference type="EMBL" id="GFY54690.1"/>
    </source>
</evidence>
<evidence type="ECO:0000259" key="12">
    <source>
        <dbReference type="Pfam" id="PF02931"/>
    </source>
</evidence>
<evidence type="ECO:0000256" key="4">
    <source>
        <dbReference type="ARBA" id="ARBA00022475"/>
    </source>
</evidence>
<dbReference type="PRINTS" id="PR00253">
    <property type="entry name" value="GABAARECEPTR"/>
</dbReference>
<feature type="domain" description="Neurotransmitter-gated ion-channel transmembrane" evidence="13">
    <location>
        <begin position="267"/>
        <end position="354"/>
    </location>
</feature>
<keyword evidence="7 11" id="KW-1133">Transmembrane helix</keyword>
<gene>
    <name evidence="14" type="primary">glra1</name>
    <name evidence="14" type="ORF">TNIN_411541</name>
</gene>
<dbReference type="PROSITE" id="PS00236">
    <property type="entry name" value="NEUROTR_ION_CHANNEL"/>
    <property type="match status" value="1"/>
</dbReference>
<dbReference type="GO" id="GO:0005886">
    <property type="term" value="C:plasma membrane"/>
    <property type="evidence" value="ECO:0007669"/>
    <property type="project" value="UniProtKB-SubCell"/>
</dbReference>
<evidence type="ECO:0000256" key="1">
    <source>
        <dbReference type="ARBA" id="ARBA00004141"/>
    </source>
</evidence>
<dbReference type="OrthoDB" id="442503at2759"/>
<dbReference type="InterPro" id="IPR036734">
    <property type="entry name" value="Neur_chan_lig-bd_sf"/>
</dbReference>
<dbReference type="SUPFAM" id="SSF90112">
    <property type="entry name" value="Neurotransmitter-gated ion-channel transmembrane pore"/>
    <property type="match status" value="1"/>
</dbReference>
<keyword evidence="14" id="KW-0675">Receptor</keyword>
<dbReference type="InterPro" id="IPR036719">
    <property type="entry name" value="Neuro-gated_channel_TM_sf"/>
</dbReference>
<sequence length="426" mass="49483">MVDKAEPKTRYGIDYDVRKMFRSTKTSDLDRKRKQQQREYCQQTANSSKLHDLDMLDEVLKYYDRRALPTGSEGTPTVVSCGIFIRSFGSINPSTMDYEVDLYLRQTWYDHRLRQPNLVKPLDLNDPKLVQRIWKPEVFFANAKHAEFQYVTVPNVLVRIDPSGQILYMLRLKLRFSCMMDLYRYPMDSQVCTIELESFSKTTDELNLKWTDNQPVMLYDNLKLPQFEIERVNTSLCREKFHIGEYSCLRAEFYLRRSVGYHLVQSYLPTILIVVISWVSFWLDVNAIPARITLGVTTLLTISSKGAGIQSNLPPVSYVKAMDVWMGACTTFVFAALLEFTLVNYMWRKRPETLPGRSMPTIITVKSSKAVMDSDKGDGSNVTTPVQTTARFDTKLHAKRIDKMSRVVFPALFLGFNIAYWLYFMY</sequence>
<dbReference type="GO" id="GO:0005254">
    <property type="term" value="F:chloride channel activity"/>
    <property type="evidence" value="ECO:0007669"/>
    <property type="project" value="UniProtKB-ARBA"/>
</dbReference>
<feature type="transmembrane region" description="Helical" evidence="11">
    <location>
        <begin position="324"/>
        <end position="347"/>
    </location>
</feature>
<evidence type="ECO:0000256" key="2">
    <source>
        <dbReference type="ARBA" id="ARBA00004236"/>
    </source>
</evidence>
<dbReference type="Pfam" id="PF02932">
    <property type="entry name" value="Neur_chan_memb"/>
    <property type="match status" value="1"/>
</dbReference>
<dbReference type="InterPro" id="IPR006202">
    <property type="entry name" value="Neur_chan_lig-bd"/>
</dbReference>
<feature type="domain" description="Neurotransmitter-gated ion-channel ligand-binding" evidence="12">
    <location>
        <begin position="55"/>
        <end position="257"/>
    </location>
</feature>
<dbReference type="InterPro" id="IPR006028">
    <property type="entry name" value="GABAA/Glycine_rcpt"/>
</dbReference>
<dbReference type="GO" id="GO:0099095">
    <property type="term" value="F:ligand-gated monoatomic anion channel activity"/>
    <property type="evidence" value="ECO:0007669"/>
    <property type="project" value="UniProtKB-ARBA"/>
</dbReference>
<dbReference type="FunFam" id="2.70.170.10:FF:000065">
    <property type="entry name" value="Glutamate-gated chloride channel, putative"/>
    <property type="match status" value="1"/>
</dbReference>
<dbReference type="Gene3D" id="2.70.170.10">
    <property type="entry name" value="Neurotransmitter-gated ion-channel ligand-binding domain"/>
    <property type="match status" value="1"/>
</dbReference>
<evidence type="ECO:0000256" key="3">
    <source>
        <dbReference type="ARBA" id="ARBA00022448"/>
    </source>
</evidence>
<dbReference type="PANTHER" id="PTHR18945">
    <property type="entry name" value="NEUROTRANSMITTER GATED ION CHANNEL"/>
    <property type="match status" value="1"/>
</dbReference>
<comment type="caution">
    <text evidence="11">Lacks conserved residue(s) required for the propagation of feature annotation.</text>
</comment>
<evidence type="ECO:0000256" key="10">
    <source>
        <dbReference type="ARBA" id="ARBA00023303"/>
    </source>
</evidence>
<protein>
    <submittedName>
        <fullName evidence="14">Glycine receptor subunit alphaZ1</fullName>
    </submittedName>
</protein>
<accession>A0A8X7C3Y8</accession>
<dbReference type="GO" id="GO:0005230">
    <property type="term" value="F:extracellular ligand-gated monoatomic ion channel activity"/>
    <property type="evidence" value="ECO:0007669"/>
    <property type="project" value="InterPro"/>
</dbReference>
<reference evidence="14" key="1">
    <citation type="submission" date="2020-08" db="EMBL/GenBank/DDBJ databases">
        <title>Multicomponent nature underlies the extraordinary mechanical properties of spider dragline silk.</title>
        <authorList>
            <person name="Kono N."/>
            <person name="Nakamura H."/>
            <person name="Mori M."/>
            <person name="Yoshida Y."/>
            <person name="Ohtoshi R."/>
            <person name="Malay A.D."/>
            <person name="Moran D.A.P."/>
            <person name="Tomita M."/>
            <person name="Numata K."/>
            <person name="Arakawa K."/>
        </authorList>
    </citation>
    <scope>NUCLEOTIDE SEQUENCE</scope>
</reference>
<keyword evidence="4" id="KW-1003">Cell membrane</keyword>
<evidence type="ECO:0000256" key="11">
    <source>
        <dbReference type="RuleBase" id="RU000687"/>
    </source>
</evidence>
<keyword evidence="8 11" id="KW-0406">Ion transport</keyword>
<comment type="subcellular location">
    <subcellularLocation>
        <location evidence="2">Cell membrane</location>
    </subcellularLocation>
    <subcellularLocation>
        <location evidence="1">Membrane</location>
        <topology evidence="1">Multi-pass membrane protein</topology>
    </subcellularLocation>
</comment>
<evidence type="ECO:0000256" key="9">
    <source>
        <dbReference type="ARBA" id="ARBA00023136"/>
    </source>
</evidence>
<comment type="similarity">
    <text evidence="11">Belongs to the ligand-gated ion channel (TC 1.A.9) family.</text>
</comment>
<evidence type="ECO:0000256" key="6">
    <source>
        <dbReference type="ARBA" id="ARBA00022729"/>
    </source>
</evidence>
<evidence type="ECO:0000256" key="7">
    <source>
        <dbReference type="ARBA" id="ARBA00022989"/>
    </source>
</evidence>
<dbReference type="PRINTS" id="PR00252">
    <property type="entry name" value="NRIONCHANNEL"/>
</dbReference>
<dbReference type="InterPro" id="IPR018000">
    <property type="entry name" value="Neurotransmitter_ion_chnl_CS"/>
</dbReference>
<dbReference type="SUPFAM" id="SSF63712">
    <property type="entry name" value="Nicotinic receptor ligand binding domain-like"/>
    <property type="match status" value="1"/>
</dbReference>
<proteinExistence type="inferred from homology"/>
<evidence type="ECO:0000259" key="13">
    <source>
        <dbReference type="Pfam" id="PF02932"/>
    </source>
</evidence>
<dbReference type="Pfam" id="PF02931">
    <property type="entry name" value="Neur_chan_LBD"/>
    <property type="match status" value="1"/>
</dbReference>
<feature type="transmembrane region" description="Helical" evidence="11">
    <location>
        <begin position="259"/>
        <end position="281"/>
    </location>
</feature>
<dbReference type="Gene3D" id="1.20.58.390">
    <property type="entry name" value="Neurotransmitter-gated ion-channel transmembrane domain"/>
    <property type="match status" value="1"/>
</dbReference>
<keyword evidence="15" id="KW-1185">Reference proteome</keyword>
<keyword evidence="3 11" id="KW-0813">Transport</keyword>
<keyword evidence="10 11" id="KW-0407">Ion channel</keyword>
<dbReference type="EMBL" id="BMAV01010005">
    <property type="protein sequence ID" value="GFY54690.1"/>
    <property type="molecule type" value="Genomic_DNA"/>
</dbReference>
<comment type="caution">
    <text evidence="14">The sequence shown here is derived from an EMBL/GenBank/DDBJ whole genome shotgun (WGS) entry which is preliminary data.</text>
</comment>
<keyword evidence="9 11" id="KW-0472">Membrane</keyword>
<evidence type="ECO:0000256" key="8">
    <source>
        <dbReference type="ARBA" id="ARBA00023065"/>
    </source>
</evidence>
<dbReference type="InterPro" id="IPR006201">
    <property type="entry name" value="Neur_channel"/>
</dbReference>
<dbReference type="CDD" id="cd19049">
    <property type="entry name" value="LGIC_TM_anion"/>
    <property type="match status" value="1"/>
</dbReference>
<dbReference type="AlphaFoldDB" id="A0A8X7C3Y8"/>
<organism evidence="14 15">
    <name type="scientific">Trichonephila inaurata madagascariensis</name>
    <dbReference type="NCBI Taxonomy" id="2747483"/>
    <lineage>
        <taxon>Eukaryota</taxon>
        <taxon>Metazoa</taxon>
        <taxon>Ecdysozoa</taxon>
        <taxon>Arthropoda</taxon>
        <taxon>Chelicerata</taxon>
        <taxon>Arachnida</taxon>
        <taxon>Araneae</taxon>
        <taxon>Araneomorphae</taxon>
        <taxon>Entelegynae</taxon>
        <taxon>Araneoidea</taxon>
        <taxon>Nephilidae</taxon>
        <taxon>Trichonephila</taxon>
        <taxon>Trichonephila inaurata</taxon>
    </lineage>
</organism>
<dbReference type="InterPro" id="IPR006029">
    <property type="entry name" value="Neurotrans-gated_channel_TM"/>
</dbReference>
<dbReference type="GO" id="GO:0004888">
    <property type="term" value="F:transmembrane signaling receptor activity"/>
    <property type="evidence" value="ECO:0007669"/>
    <property type="project" value="InterPro"/>
</dbReference>
<dbReference type="NCBIfam" id="TIGR00860">
    <property type="entry name" value="LIC"/>
    <property type="match status" value="1"/>
</dbReference>
<evidence type="ECO:0000256" key="5">
    <source>
        <dbReference type="ARBA" id="ARBA00022692"/>
    </source>
</evidence>
<evidence type="ECO:0000313" key="15">
    <source>
        <dbReference type="Proteomes" id="UP000886998"/>
    </source>
</evidence>
<feature type="transmembrane region" description="Helical" evidence="11">
    <location>
        <begin position="407"/>
        <end position="424"/>
    </location>
</feature>